<proteinExistence type="predicted"/>
<comment type="caution">
    <text evidence="1">The sequence shown here is derived from an EMBL/GenBank/DDBJ whole genome shotgun (WGS) entry which is preliminary data.</text>
</comment>
<gene>
    <name evidence="1" type="ORF">M0R45_036957</name>
</gene>
<reference evidence="1 2" key="1">
    <citation type="journal article" date="2023" name="G3 (Bethesda)">
        <title>A chromosome-length genome assembly and annotation of blackberry (Rubus argutus, cv. 'Hillquist').</title>
        <authorList>
            <person name="Bruna T."/>
            <person name="Aryal R."/>
            <person name="Dudchenko O."/>
            <person name="Sargent D.J."/>
            <person name="Mead D."/>
            <person name="Buti M."/>
            <person name="Cavallini A."/>
            <person name="Hytonen T."/>
            <person name="Andres J."/>
            <person name="Pham M."/>
            <person name="Weisz D."/>
            <person name="Mascagni F."/>
            <person name="Usai G."/>
            <person name="Natali L."/>
            <person name="Bassil N."/>
            <person name="Fernandez G.E."/>
            <person name="Lomsadze A."/>
            <person name="Armour M."/>
            <person name="Olukolu B."/>
            <person name="Poorten T."/>
            <person name="Britton C."/>
            <person name="Davik J."/>
            <person name="Ashrafi H."/>
            <person name="Aiden E.L."/>
            <person name="Borodovsky M."/>
            <person name="Worthington M."/>
        </authorList>
    </citation>
    <scope>NUCLEOTIDE SEQUENCE [LARGE SCALE GENOMIC DNA]</scope>
    <source>
        <strain evidence="1">PI 553951</strain>
    </source>
</reference>
<organism evidence="1 2">
    <name type="scientific">Rubus argutus</name>
    <name type="common">Southern blackberry</name>
    <dbReference type="NCBI Taxonomy" id="59490"/>
    <lineage>
        <taxon>Eukaryota</taxon>
        <taxon>Viridiplantae</taxon>
        <taxon>Streptophyta</taxon>
        <taxon>Embryophyta</taxon>
        <taxon>Tracheophyta</taxon>
        <taxon>Spermatophyta</taxon>
        <taxon>Magnoliopsida</taxon>
        <taxon>eudicotyledons</taxon>
        <taxon>Gunneridae</taxon>
        <taxon>Pentapetalae</taxon>
        <taxon>rosids</taxon>
        <taxon>fabids</taxon>
        <taxon>Rosales</taxon>
        <taxon>Rosaceae</taxon>
        <taxon>Rosoideae</taxon>
        <taxon>Rosoideae incertae sedis</taxon>
        <taxon>Rubus</taxon>
    </lineage>
</organism>
<dbReference type="AlphaFoldDB" id="A0AAW1W2S8"/>
<dbReference type="EMBL" id="JBEDUW010000007">
    <property type="protein sequence ID" value="KAK9913133.1"/>
    <property type="molecule type" value="Genomic_DNA"/>
</dbReference>
<sequence length="67" mass="6952">MAASLSFSSHGGIVAVLVELSEYGRGHGGAGADEDKGQIRGDEVYAGEFGQCCQIGVISDCRRSCRS</sequence>
<evidence type="ECO:0000313" key="2">
    <source>
        <dbReference type="Proteomes" id="UP001457282"/>
    </source>
</evidence>
<evidence type="ECO:0000313" key="1">
    <source>
        <dbReference type="EMBL" id="KAK9913133.1"/>
    </source>
</evidence>
<keyword evidence="2" id="KW-1185">Reference proteome</keyword>
<dbReference type="Proteomes" id="UP001457282">
    <property type="component" value="Unassembled WGS sequence"/>
</dbReference>
<protein>
    <submittedName>
        <fullName evidence="1">Uncharacterized protein</fullName>
    </submittedName>
</protein>
<name>A0AAW1W2S8_RUBAR</name>
<accession>A0AAW1W2S8</accession>